<dbReference type="Pfam" id="PF20420">
    <property type="entry name" value="DUF6702"/>
    <property type="match status" value="1"/>
</dbReference>
<evidence type="ECO:0000313" key="1">
    <source>
        <dbReference type="EMBL" id="SFZ81947.1"/>
    </source>
</evidence>
<dbReference type="EMBL" id="LT634361">
    <property type="protein sequence ID" value="SFZ81947.1"/>
    <property type="molecule type" value="Genomic_DNA"/>
</dbReference>
<evidence type="ECO:0000313" key="2">
    <source>
        <dbReference type="Proteomes" id="UP000231564"/>
    </source>
</evidence>
<name>A0A2H1E974_9FLAO</name>
<dbReference type="STRING" id="1349785.GCA_000509405_00722"/>
<gene>
    <name evidence="1" type="ORF">MARIT_1354</name>
</gene>
<dbReference type="AlphaFoldDB" id="A0A2H1E974"/>
<protein>
    <recommendedName>
        <fullName evidence="3">Peptidase E</fullName>
    </recommendedName>
</protein>
<dbReference type="GeneID" id="47722891"/>
<keyword evidence="2" id="KW-1185">Reference proteome</keyword>
<dbReference type="OrthoDB" id="5735516at2"/>
<dbReference type="KEGG" id="tmar:MARIT_1354"/>
<organism evidence="1 2">
    <name type="scientific">Tenacibaculum maritimum NCIMB 2154</name>
    <dbReference type="NCBI Taxonomy" id="1349785"/>
    <lineage>
        <taxon>Bacteria</taxon>
        <taxon>Pseudomonadati</taxon>
        <taxon>Bacteroidota</taxon>
        <taxon>Flavobacteriia</taxon>
        <taxon>Flavobacteriales</taxon>
        <taxon>Flavobacteriaceae</taxon>
        <taxon>Tenacibaculum</taxon>
    </lineage>
</organism>
<sequence length="165" mass="19434">MKLKKVLLLLTTISLLSFSIHKYYLSLTQIAFNEKHQSVQIIMNLFIDDIETAINQTYHIDAQLTTNKELQNIDTYFIKYLETNFKIKINGSSKTYNFIGKEYDGNIVYFYLEVENIPLVKAIEVENKILMNYFLEQQNLIKTKIGKQHKSLLFTKKNHKGLLKF</sequence>
<evidence type="ECO:0008006" key="3">
    <source>
        <dbReference type="Google" id="ProtNLM"/>
    </source>
</evidence>
<proteinExistence type="predicted"/>
<reference evidence="1 2" key="1">
    <citation type="submission" date="2016-11" db="EMBL/GenBank/DDBJ databases">
        <authorList>
            <person name="Jaros S."/>
            <person name="Januszkiewicz K."/>
            <person name="Wedrychowicz H."/>
        </authorList>
    </citation>
    <scope>NUCLEOTIDE SEQUENCE [LARGE SCALE GENOMIC DNA]</scope>
    <source>
        <strain evidence="1">NCIMB 2154T</strain>
    </source>
</reference>
<accession>A0A2H1E974</accession>
<dbReference type="RefSeq" id="WP_024741920.1">
    <property type="nucleotide sequence ID" value="NZ_BAUG01000040.1"/>
</dbReference>
<dbReference type="InterPro" id="IPR046525">
    <property type="entry name" value="DUF6702"/>
</dbReference>
<dbReference type="Proteomes" id="UP000231564">
    <property type="component" value="Chromosome MARIT"/>
</dbReference>